<name>A0AAD1UP87_EUPCR</name>
<dbReference type="InterPro" id="IPR032675">
    <property type="entry name" value="LRR_dom_sf"/>
</dbReference>
<accession>A0AAD1UP87</accession>
<gene>
    <name evidence="1" type="ORF">ECRASSUSDP1_LOCUS12890</name>
</gene>
<dbReference type="Proteomes" id="UP001295684">
    <property type="component" value="Unassembled WGS sequence"/>
</dbReference>
<comment type="caution">
    <text evidence="1">The sequence shown here is derived from an EMBL/GenBank/DDBJ whole genome shotgun (WGS) entry which is preliminary data.</text>
</comment>
<keyword evidence="2" id="KW-1185">Reference proteome</keyword>
<sequence>MKVEKVGNRYEMRRLDEKDCISGDFGEDISLAVCREARVLGLYADCAQRSFVERVKQILDSLTSLKELLSLKDLFSNGDDCSLDKKLDETCQVAINLLQKYQENDLILDKNNHYKRSLESHITEEKKHHNEMEHVDSIISSHAYQKYLDMKDKLITRDDNLLLDLSDKQIIDLLKSWKPVTLPEVKSITFENINYQNLKSMKHFILNCFPQKLDKLDIRTQRLPFKDCKRFMKEIMSISHKIQTESCFYNLQISKKQFMRLISANQNKRTVVFSKCKILLKGIPDFTYALNESTLKVLRLNKCRILYLTASSNNRDGLAILVNRLSKSASFLKNLMFLHLSGYGLAKIPSLQNKLSQCGLAKRQIYYSK</sequence>
<dbReference type="EMBL" id="CAMPGE010012810">
    <property type="protein sequence ID" value="CAI2371566.1"/>
    <property type="molecule type" value="Genomic_DNA"/>
</dbReference>
<evidence type="ECO:0000313" key="1">
    <source>
        <dbReference type="EMBL" id="CAI2371566.1"/>
    </source>
</evidence>
<dbReference type="AlphaFoldDB" id="A0AAD1UP87"/>
<protein>
    <submittedName>
        <fullName evidence="1">Uncharacterized protein</fullName>
    </submittedName>
</protein>
<evidence type="ECO:0000313" key="2">
    <source>
        <dbReference type="Proteomes" id="UP001295684"/>
    </source>
</evidence>
<organism evidence="1 2">
    <name type="scientific">Euplotes crassus</name>
    <dbReference type="NCBI Taxonomy" id="5936"/>
    <lineage>
        <taxon>Eukaryota</taxon>
        <taxon>Sar</taxon>
        <taxon>Alveolata</taxon>
        <taxon>Ciliophora</taxon>
        <taxon>Intramacronucleata</taxon>
        <taxon>Spirotrichea</taxon>
        <taxon>Hypotrichia</taxon>
        <taxon>Euplotida</taxon>
        <taxon>Euplotidae</taxon>
        <taxon>Moneuplotes</taxon>
    </lineage>
</organism>
<proteinExistence type="predicted"/>
<dbReference type="Gene3D" id="3.80.10.10">
    <property type="entry name" value="Ribonuclease Inhibitor"/>
    <property type="match status" value="1"/>
</dbReference>
<reference evidence="1" key="1">
    <citation type="submission" date="2023-07" db="EMBL/GenBank/DDBJ databases">
        <authorList>
            <consortium name="AG Swart"/>
            <person name="Singh M."/>
            <person name="Singh A."/>
            <person name="Seah K."/>
            <person name="Emmerich C."/>
        </authorList>
    </citation>
    <scope>NUCLEOTIDE SEQUENCE</scope>
    <source>
        <strain evidence="1">DP1</strain>
    </source>
</reference>